<accession>A0A7W4TMN7</accession>
<evidence type="ECO:0000313" key="3">
    <source>
        <dbReference type="Proteomes" id="UP000533269"/>
    </source>
</evidence>
<evidence type="ECO:0000313" key="2">
    <source>
        <dbReference type="EMBL" id="MBB2901702.1"/>
    </source>
</evidence>
<dbReference type="AlphaFoldDB" id="A0A7W4TMN7"/>
<dbReference type="EMBL" id="JACHVY010000002">
    <property type="protein sequence ID" value="MBB2901702.1"/>
    <property type="molecule type" value="Genomic_DNA"/>
</dbReference>
<organism evidence="2 3">
    <name type="scientific">Kineococcus radiotolerans</name>
    <dbReference type="NCBI Taxonomy" id="131568"/>
    <lineage>
        <taxon>Bacteria</taxon>
        <taxon>Bacillati</taxon>
        <taxon>Actinomycetota</taxon>
        <taxon>Actinomycetes</taxon>
        <taxon>Kineosporiales</taxon>
        <taxon>Kineosporiaceae</taxon>
        <taxon>Kineococcus</taxon>
    </lineage>
</organism>
<dbReference type="RefSeq" id="WP_183391704.1">
    <property type="nucleotide sequence ID" value="NZ_JACHVY010000002.1"/>
</dbReference>
<evidence type="ECO:0000256" key="1">
    <source>
        <dbReference type="SAM" id="MobiDB-lite"/>
    </source>
</evidence>
<dbReference type="Proteomes" id="UP000533269">
    <property type="component" value="Unassembled WGS sequence"/>
</dbReference>
<name>A0A7W4TMN7_KINRA</name>
<reference evidence="2 3" key="2">
    <citation type="submission" date="2020-08" db="EMBL/GenBank/DDBJ databases">
        <authorList>
            <person name="Partida-Martinez L."/>
            <person name="Huntemann M."/>
            <person name="Clum A."/>
            <person name="Wang J."/>
            <person name="Palaniappan K."/>
            <person name="Ritter S."/>
            <person name="Chen I.-M."/>
            <person name="Stamatis D."/>
            <person name="Reddy T."/>
            <person name="O'Malley R."/>
            <person name="Daum C."/>
            <person name="Shapiro N."/>
            <person name="Ivanova N."/>
            <person name="Kyrpides N."/>
            <person name="Woyke T."/>
        </authorList>
    </citation>
    <scope>NUCLEOTIDE SEQUENCE [LARGE SCALE GENOMIC DNA]</scope>
    <source>
        <strain evidence="2 3">AS2.23</strain>
    </source>
</reference>
<protein>
    <submittedName>
        <fullName evidence="2">Uncharacterized protein</fullName>
    </submittedName>
</protein>
<gene>
    <name evidence="2" type="ORF">FHR75_002517</name>
</gene>
<reference evidence="2 3" key="1">
    <citation type="submission" date="2020-08" db="EMBL/GenBank/DDBJ databases">
        <title>The Agave Microbiome: Exploring the role of microbial communities in plant adaptations to desert environments.</title>
        <authorList>
            <person name="Partida-Martinez L.P."/>
        </authorList>
    </citation>
    <scope>NUCLEOTIDE SEQUENCE [LARGE SCALE GENOMIC DNA]</scope>
    <source>
        <strain evidence="2 3">AS2.23</strain>
    </source>
</reference>
<feature type="region of interest" description="Disordered" evidence="1">
    <location>
        <begin position="169"/>
        <end position="199"/>
    </location>
</feature>
<sequence length="304" mass="32923">MDLPTVLEELYASPPAEFTATRDARARRARAEGDRDLAARVAGLRRPTVPAWAVNLLVREHREEVERLLELGAAVREATAALAGPELRELSVQQHRVLAALRARAARLTRAAGVRLSPEAGEKVVQTLRAGMTGPAAADAVRSGLLVRPLEAVGLTDVEADVEGATALDAPARSAAPTPAGPAPRVVPPDELKARREEKAAREARRRELELRELREAVAAAREELAEAREEAGASAGDLTSARRRGDDLVRRQEDLRAQLDAVTEQLEAAAGTRRAAERTARAAEERVARAERELERLRARLPD</sequence>
<proteinExistence type="predicted"/>
<feature type="compositionally biased region" description="Basic and acidic residues" evidence="1">
    <location>
        <begin position="188"/>
        <end position="199"/>
    </location>
</feature>
<comment type="caution">
    <text evidence="2">The sequence shown here is derived from an EMBL/GenBank/DDBJ whole genome shotgun (WGS) entry which is preliminary data.</text>
</comment>